<dbReference type="AlphaFoldDB" id="A0A7W6GGR8"/>
<dbReference type="Gene3D" id="3.40.50.2000">
    <property type="entry name" value="Glycogen Phosphorylase B"/>
    <property type="match status" value="4"/>
</dbReference>
<sequence>MQSQAPNAEPETAPLDRAETTTFDLADPADPATGADAHIKGATTRARIEAALQILGLDGYAFACRTVLSWDVSRRKKAAVLDALSQRLIDQDADGLLVSGWLAAACRPDVDQLQAVAQRFLYGGHVESASAMFGAISLLARELSGSEAAEETLGPTDIGPELQPPERAFAQIILSKAPRLQRAREIEDVVKNASSPLRQARLIAGWLAFEARPTAARASRVAKALFRAGEVSSADAILPREDGAVEEIVVSIRSSAHLMRTGFALPPPGYLPIPGRGVAYVVGSAPPYHLSGYTVRTHELLKAAIAAGHHVTCFVRPGFPWDRPRLTRLHGFVPEEIPTRDHEVVIDDVRYVFTYLAWSNENAAEFHREVEQRLVERFCDERPAIVQATSDYNNALPAFRAARRVGAPFIYEMRGLWELTMAARQGDEDSERFRLSRAFEVAVAQDADQLLCITRGVADEMAAGGVDRRKIKLLPNAVNPEAFAGVNAAEARTLLGTPAETFLIVYAGSLTFYEGLDDVITATALLRDRGLDARLLIVGDGTYRRTLEAHAASLNAEQFVTFLGRVEPSRVSQYLASADAVPIVRKAFSVCKIVSPLKPFEAMALGRPVVVSELAALTEIVQDSVTGFVCPPSDPPALARLLERLARAAGLGEAAGRRARRWVAAERTWEENIKVLHTIWRELDAAFAKDDRPSPFPGSGAVDAASGIELGPGRRELARTLADVAREIRKKDPIRAIELGERALRLDPRLTRLKWLVAVMCAAGMLRRPAQLISLAEHAWGRESLAGWPLAAAIRSALKVAEDRELVPPRLPRRPARSDKVALYLSASSLPHHVNGYTTRTHNVVRAVSDAGWQVVAATRPGYPRGRSDAPAVTDGAMTCPVDDVVYHRLAGLPADAAPLGDYLQDASEKILAFARSRGVSVIHAASNYLNALPALMAARKLGVPFVYEVRGLLEPGEVPKSPTPASDRLNLIRDLETRVAREADVVLTLTEGLRSELAKRGVAPEAMWLVPDCVDAQKFSGLERDRKLEEALGLRGCCVIGFIDSVVDYEGLDDLVGAVAALAAEGRPLALLVVGDGDGMAQVREAASRFPDLRFVAPGRMPPDQVPSYYSLVDIAAFPQRPAPATEIVAPLKPLEAMAMSKAVVASNVAAIAEMVRHEETGLLFQKGDASALRSALARAVDDPELRQRLGRAGRAFVERERSWTVAGGLIGSLYDRLTSSQPPAHAPAPGAPLEARL</sequence>
<evidence type="ECO:0000313" key="4">
    <source>
        <dbReference type="Proteomes" id="UP000528964"/>
    </source>
</evidence>
<evidence type="ECO:0000259" key="2">
    <source>
        <dbReference type="Pfam" id="PF13579"/>
    </source>
</evidence>
<dbReference type="Pfam" id="PF00534">
    <property type="entry name" value="Glycos_transf_1"/>
    <property type="match status" value="1"/>
</dbReference>
<dbReference type="PANTHER" id="PTHR45947">
    <property type="entry name" value="SULFOQUINOVOSYL TRANSFERASE SQD2"/>
    <property type="match status" value="1"/>
</dbReference>
<keyword evidence="4" id="KW-1185">Reference proteome</keyword>
<evidence type="ECO:0000259" key="1">
    <source>
        <dbReference type="Pfam" id="PF00534"/>
    </source>
</evidence>
<keyword evidence="3" id="KW-0808">Transferase</keyword>
<feature type="domain" description="Glycosyl transferase family 1" evidence="1">
    <location>
        <begin position="496"/>
        <end position="662"/>
    </location>
</feature>
<dbReference type="InterPro" id="IPR050194">
    <property type="entry name" value="Glycosyltransferase_grp1"/>
</dbReference>
<dbReference type="InterPro" id="IPR028098">
    <property type="entry name" value="Glyco_trans_4-like_N"/>
</dbReference>
<protein>
    <submittedName>
        <fullName evidence="3">Glycosyltransferase involved in cell wall biosynthesis</fullName>
    </submittedName>
</protein>
<dbReference type="InterPro" id="IPR001296">
    <property type="entry name" value="Glyco_trans_1"/>
</dbReference>
<reference evidence="3 4" key="1">
    <citation type="submission" date="2020-08" db="EMBL/GenBank/DDBJ databases">
        <title>Genomic Encyclopedia of Type Strains, Phase IV (KMG-IV): sequencing the most valuable type-strain genomes for metagenomic binning, comparative biology and taxonomic classification.</title>
        <authorList>
            <person name="Goeker M."/>
        </authorList>
    </citation>
    <scope>NUCLEOTIDE SEQUENCE [LARGE SCALE GENOMIC DNA]</scope>
    <source>
        <strain evidence="3 4">DSM 25481</strain>
    </source>
</reference>
<dbReference type="Proteomes" id="UP000528964">
    <property type="component" value="Unassembled WGS sequence"/>
</dbReference>
<dbReference type="GO" id="GO:0016757">
    <property type="term" value="F:glycosyltransferase activity"/>
    <property type="evidence" value="ECO:0007669"/>
    <property type="project" value="TreeGrafter"/>
</dbReference>
<dbReference type="Pfam" id="PF13579">
    <property type="entry name" value="Glyco_trans_4_4"/>
    <property type="match status" value="2"/>
</dbReference>
<proteinExistence type="predicted"/>
<feature type="domain" description="Glycosyltransferase subfamily 4-like N-terminal" evidence="2">
    <location>
        <begin position="292"/>
        <end position="476"/>
    </location>
</feature>
<evidence type="ECO:0000313" key="3">
    <source>
        <dbReference type="EMBL" id="MBB3974403.1"/>
    </source>
</evidence>
<dbReference type="CDD" id="cd03794">
    <property type="entry name" value="GT4_WbuB-like"/>
    <property type="match status" value="1"/>
</dbReference>
<gene>
    <name evidence="3" type="ORF">GGR24_003084</name>
</gene>
<dbReference type="RefSeq" id="WP_183396261.1">
    <property type="nucleotide sequence ID" value="NZ_JACIDR010000006.1"/>
</dbReference>
<accession>A0A7W6GGR8</accession>
<dbReference type="Pfam" id="PF13692">
    <property type="entry name" value="Glyco_trans_1_4"/>
    <property type="match status" value="1"/>
</dbReference>
<dbReference type="SUPFAM" id="SSF53756">
    <property type="entry name" value="UDP-Glycosyltransferase/glycogen phosphorylase"/>
    <property type="match status" value="2"/>
</dbReference>
<dbReference type="EMBL" id="JACIDR010000006">
    <property type="protein sequence ID" value="MBB3974403.1"/>
    <property type="molecule type" value="Genomic_DNA"/>
</dbReference>
<organism evidence="3 4">
    <name type="scientific">Hansschlegelia beijingensis</name>
    <dbReference type="NCBI Taxonomy" id="1133344"/>
    <lineage>
        <taxon>Bacteria</taxon>
        <taxon>Pseudomonadati</taxon>
        <taxon>Pseudomonadota</taxon>
        <taxon>Alphaproteobacteria</taxon>
        <taxon>Hyphomicrobiales</taxon>
        <taxon>Methylopilaceae</taxon>
        <taxon>Hansschlegelia</taxon>
    </lineage>
</organism>
<feature type="domain" description="Glycosyltransferase subfamily 4-like N-terminal" evidence="2">
    <location>
        <begin position="835"/>
        <end position="1012"/>
    </location>
</feature>
<name>A0A7W6GGR8_9HYPH</name>
<comment type="caution">
    <text evidence="3">The sequence shown here is derived from an EMBL/GenBank/DDBJ whole genome shotgun (WGS) entry which is preliminary data.</text>
</comment>
<dbReference type="PANTHER" id="PTHR45947:SF3">
    <property type="entry name" value="SULFOQUINOVOSYL TRANSFERASE SQD2"/>
    <property type="match status" value="1"/>
</dbReference>